<keyword evidence="6" id="KW-0238">DNA-binding</keyword>
<dbReference type="Pfam" id="PF08299">
    <property type="entry name" value="Bac_DnaA_C"/>
    <property type="match status" value="1"/>
</dbReference>
<evidence type="ECO:0000256" key="2">
    <source>
        <dbReference type="ARBA" id="ARBA00022705"/>
    </source>
</evidence>
<evidence type="ECO:0000259" key="8">
    <source>
        <dbReference type="SMART" id="SM00382"/>
    </source>
</evidence>
<dbReference type="GO" id="GO:0006270">
    <property type="term" value="P:DNA replication initiation"/>
    <property type="evidence" value="ECO:0007669"/>
    <property type="project" value="InterPro"/>
</dbReference>
<comment type="similarity">
    <text evidence="7">Belongs to the DnaA family.</text>
</comment>
<evidence type="ECO:0000259" key="9">
    <source>
        <dbReference type="SMART" id="SM00760"/>
    </source>
</evidence>
<dbReference type="GO" id="GO:0043565">
    <property type="term" value="F:sequence-specific DNA binding"/>
    <property type="evidence" value="ECO:0007669"/>
    <property type="project" value="InterPro"/>
</dbReference>
<organism evidence="10 11">
    <name type="scientific">Dehalobacter restrictus</name>
    <dbReference type="NCBI Taxonomy" id="55583"/>
    <lineage>
        <taxon>Bacteria</taxon>
        <taxon>Bacillati</taxon>
        <taxon>Bacillota</taxon>
        <taxon>Clostridia</taxon>
        <taxon>Eubacteriales</taxon>
        <taxon>Desulfitobacteriaceae</taxon>
        <taxon>Dehalobacter</taxon>
    </lineage>
</organism>
<dbReference type="Proteomes" id="UP000430508">
    <property type="component" value="Chromosome"/>
</dbReference>
<evidence type="ECO:0000256" key="4">
    <source>
        <dbReference type="ARBA" id="ARBA00022840"/>
    </source>
</evidence>
<name>A0A857DHA8_9FIRM</name>
<dbReference type="PANTHER" id="PTHR30050">
    <property type="entry name" value="CHROMOSOMAL REPLICATION INITIATOR PROTEIN DNAA"/>
    <property type="match status" value="1"/>
</dbReference>
<keyword evidence="1" id="KW-0963">Cytoplasm</keyword>
<dbReference type="GO" id="GO:0006275">
    <property type="term" value="P:regulation of DNA replication"/>
    <property type="evidence" value="ECO:0007669"/>
    <property type="project" value="InterPro"/>
</dbReference>
<evidence type="ECO:0000256" key="1">
    <source>
        <dbReference type="ARBA" id="ARBA00022490"/>
    </source>
</evidence>
<dbReference type="AlphaFoldDB" id="A0A857DHA8"/>
<feature type="domain" description="Chromosomal replication initiator DnaA C-terminal" evidence="9">
    <location>
        <begin position="229"/>
        <end position="297"/>
    </location>
</feature>
<dbReference type="SUPFAM" id="SSF48295">
    <property type="entry name" value="TrpR-like"/>
    <property type="match status" value="1"/>
</dbReference>
<dbReference type="SMART" id="SM00382">
    <property type="entry name" value="AAA"/>
    <property type="match status" value="1"/>
</dbReference>
<dbReference type="InterPro" id="IPR013159">
    <property type="entry name" value="DnaA_C"/>
</dbReference>
<evidence type="ECO:0000256" key="5">
    <source>
        <dbReference type="ARBA" id="ARBA00023121"/>
    </source>
</evidence>
<dbReference type="GO" id="GO:0008289">
    <property type="term" value="F:lipid binding"/>
    <property type="evidence" value="ECO:0007669"/>
    <property type="project" value="UniProtKB-KW"/>
</dbReference>
<dbReference type="Pfam" id="PF00308">
    <property type="entry name" value="Bac_DnaA"/>
    <property type="match status" value="1"/>
</dbReference>
<dbReference type="InterPro" id="IPR020591">
    <property type="entry name" value="Chromosome_initiator_DnaA-like"/>
</dbReference>
<evidence type="ECO:0000313" key="10">
    <source>
        <dbReference type="EMBL" id="QHA00720.1"/>
    </source>
</evidence>
<dbReference type="InterPro" id="IPR010921">
    <property type="entry name" value="Trp_repressor/repl_initiator"/>
</dbReference>
<dbReference type="PRINTS" id="PR00051">
    <property type="entry name" value="DNAA"/>
</dbReference>
<dbReference type="GO" id="GO:0005524">
    <property type="term" value="F:ATP binding"/>
    <property type="evidence" value="ECO:0007669"/>
    <property type="project" value="UniProtKB-KW"/>
</dbReference>
<sequence>MFISQFNQLAFQYIENYEVQKAPPVTIIAGQEGLGKTQLLNCILQKMKPQKVKIVLIDADKFSKKFAFAAQNGSLNSFRRSVRSNDLFLLDNINVLQGKKKTLEELFHTVDTILAQGGKTVITYQGSTPNFDFLNQRFASRLKSGFFLYLKDPAAEELEHFIAYRLTGDLFQEIRPCQPALLSGIKNMKQAVKIAEQLKKDIQPTNFAEEKIHVPQSEKLFHLPGIGEQANLVVSIVCEYCGLEKDKVLGSTKKGEIVEARQMVYLLLHEIFQYPYRDIASYFRKNTGSLTNQSEKIRERKQVLFETLCKKLYNAEKERSYGRG</sequence>
<dbReference type="RefSeq" id="WP_019225980.1">
    <property type="nucleotide sequence ID" value="NZ_CP046996.1"/>
</dbReference>
<dbReference type="SMART" id="SM00760">
    <property type="entry name" value="Bac_DnaA_C"/>
    <property type="match status" value="1"/>
</dbReference>
<evidence type="ECO:0000256" key="6">
    <source>
        <dbReference type="ARBA" id="ARBA00023125"/>
    </source>
</evidence>
<dbReference type="InterPro" id="IPR013317">
    <property type="entry name" value="DnaA_dom"/>
</dbReference>
<evidence type="ECO:0000256" key="3">
    <source>
        <dbReference type="ARBA" id="ARBA00022741"/>
    </source>
</evidence>
<keyword evidence="3" id="KW-0547">Nucleotide-binding</keyword>
<protein>
    <submittedName>
        <fullName evidence="10">Chromosomal replication initiator DnaA</fullName>
    </submittedName>
</protein>
<evidence type="ECO:0000256" key="7">
    <source>
        <dbReference type="RuleBase" id="RU004227"/>
    </source>
</evidence>
<keyword evidence="5" id="KW-0446">Lipid-binding</keyword>
<dbReference type="InterPro" id="IPR027417">
    <property type="entry name" value="P-loop_NTPase"/>
</dbReference>
<proteinExistence type="inferred from homology"/>
<dbReference type="PANTHER" id="PTHR30050:SF4">
    <property type="entry name" value="ATP-BINDING PROTEIN RV3427C IN INSERTION SEQUENCE-RELATED"/>
    <property type="match status" value="1"/>
</dbReference>
<dbReference type="Gene3D" id="1.10.1750.10">
    <property type="match status" value="1"/>
</dbReference>
<keyword evidence="4" id="KW-0067">ATP-binding</keyword>
<accession>A0A857DHA8</accession>
<feature type="domain" description="AAA+ ATPase" evidence="8">
    <location>
        <begin position="22"/>
        <end position="150"/>
    </location>
</feature>
<dbReference type="SUPFAM" id="SSF52540">
    <property type="entry name" value="P-loop containing nucleoside triphosphate hydrolases"/>
    <property type="match status" value="1"/>
</dbReference>
<keyword evidence="2 7" id="KW-0235">DNA replication</keyword>
<reference evidence="10 11" key="1">
    <citation type="submission" date="2019-12" db="EMBL/GenBank/DDBJ databases">
        <title>Sequence classification of anaerobic respiratory reductive dehalogenases: First we see many, then we see few.</title>
        <authorList>
            <person name="Molenda O."/>
            <person name="Puentes Jacome L.A."/>
            <person name="Cao X."/>
            <person name="Nesbo C.L."/>
            <person name="Tang S."/>
            <person name="Morson N."/>
            <person name="Patron J."/>
            <person name="Lomheim L."/>
            <person name="Wishart D.S."/>
            <person name="Edwards E.A."/>
        </authorList>
    </citation>
    <scope>NUCLEOTIDE SEQUENCE [LARGE SCALE GENOMIC DNA]</scope>
    <source>
        <strain evidence="10 11">12DCA</strain>
    </source>
</reference>
<gene>
    <name evidence="10" type="ORF">GQ588_08785</name>
</gene>
<dbReference type="Gene3D" id="3.40.50.300">
    <property type="entry name" value="P-loop containing nucleotide triphosphate hydrolases"/>
    <property type="match status" value="1"/>
</dbReference>
<evidence type="ECO:0000313" key="11">
    <source>
        <dbReference type="Proteomes" id="UP000430508"/>
    </source>
</evidence>
<dbReference type="EMBL" id="CP046996">
    <property type="protein sequence ID" value="QHA00720.1"/>
    <property type="molecule type" value="Genomic_DNA"/>
</dbReference>
<dbReference type="InterPro" id="IPR003593">
    <property type="entry name" value="AAA+_ATPase"/>
</dbReference>